<dbReference type="InterPro" id="IPR051212">
    <property type="entry name" value="Type-I_RE_S_subunit"/>
</dbReference>
<organism evidence="5 6">
    <name type="scientific">Thiothrix litoralis</name>
    <dbReference type="NCBI Taxonomy" id="2891210"/>
    <lineage>
        <taxon>Bacteria</taxon>
        <taxon>Pseudomonadati</taxon>
        <taxon>Pseudomonadota</taxon>
        <taxon>Gammaproteobacteria</taxon>
        <taxon>Thiotrichales</taxon>
        <taxon>Thiotrichaceae</taxon>
        <taxon>Thiothrix</taxon>
    </lineage>
</organism>
<dbReference type="Pfam" id="PF01420">
    <property type="entry name" value="Methylase_S"/>
    <property type="match status" value="2"/>
</dbReference>
<dbReference type="GO" id="GO:0016787">
    <property type="term" value="F:hydrolase activity"/>
    <property type="evidence" value="ECO:0007669"/>
    <property type="project" value="UniProtKB-KW"/>
</dbReference>
<keyword evidence="5" id="KW-0540">Nuclease</keyword>
<evidence type="ECO:0000259" key="4">
    <source>
        <dbReference type="Pfam" id="PF01420"/>
    </source>
</evidence>
<keyword evidence="5" id="KW-0378">Hydrolase</keyword>
<proteinExistence type="inferred from homology"/>
<sequence length="438" mass="48731">MSNTQLPNGWLEVPLGKYTINKDGKRLPISATQRENRKGSIPYYGATGKIDSLDDFTHEGENILVGEDGANLISRNKNIAFIVNGKYWVNNHAHVICCYSGIPNSYLFYYLNSLVLDEWITGSAQPKLTKSNLEAIPVKVPPLAEQKEIATLLDNLLAQVDTLKTRLDAIPNILKRFRQSVLAAAVSGKLTEEWRTENTKHEWEYKTIGDVCAVATGKTPSRSESSYWDNGTVPWLTSAATGDAFTVYAKEYITALAVSECQLKKFEPGTLLLAMYGEGKTRGQVTELKLSATCNQACAAITVNESIINRKFVKIRLQENYEETRKAAAGGNQPNLNLSKVREIPIPLPPIEEQEEIVRRVEELFAFADQIEQRVKVAQQRVNHLTQAILAKAFRGELTAEWREQNPDLISGENSAVALLARIQASNSNNVKASRHSK</sequence>
<feature type="domain" description="Type I restriction modification DNA specificity" evidence="4">
    <location>
        <begin position="202"/>
        <end position="374"/>
    </location>
</feature>
<name>A0ABX7WZ73_9GAMM</name>
<dbReference type="Proteomes" id="UP000672039">
    <property type="component" value="Chromosome"/>
</dbReference>
<dbReference type="SUPFAM" id="SSF116734">
    <property type="entry name" value="DNA methylase specificity domain"/>
    <property type="match status" value="2"/>
</dbReference>
<protein>
    <submittedName>
        <fullName evidence="5">Restriction endonuclease subunit S</fullName>
        <ecNumber evidence="5">3.1.21.-</ecNumber>
    </submittedName>
</protein>
<dbReference type="PANTHER" id="PTHR43140:SF1">
    <property type="entry name" value="TYPE I RESTRICTION ENZYME ECOKI SPECIFICITY SUBUNIT"/>
    <property type="match status" value="1"/>
</dbReference>
<evidence type="ECO:0000313" key="6">
    <source>
        <dbReference type="Proteomes" id="UP000672039"/>
    </source>
</evidence>
<keyword evidence="2" id="KW-0680">Restriction system</keyword>
<dbReference type="EC" id="3.1.21.-" evidence="5"/>
<reference evidence="5 6" key="1">
    <citation type="submission" date="2021-04" db="EMBL/GenBank/DDBJ databases">
        <title>Genomics, taxonomy and metabolism of representatives of sulfur bacteria of the genus Thiothrix: Thiothrix fructosivorans QT, Thiothrix unzii A1T and three new species, Thiothrix subterranea sp. nov., Thiothrix litoralis sp. nov. and 'Candidatus Thiothrix anitrata' sp. nov.</title>
        <authorList>
            <person name="Ravin N.V."/>
            <person name="Smolyakov D."/>
            <person name="Rudenko T.S."/>
            <person name="Mardanov A.V."/>
            <person name="Beletsky A.V."/>
            <person name="Markov N.D."/>
            <person name="Fomenkov A.I."/>
            <person name="Roberts R.J."/>
            <person name="Karnachuk O.V."/>
            <person name="Novikov A."/>
            <person name="Grabovich M.Y."/>
        </authorList>
    </citation>
    <scope>NUCLEOTIDE SEQUENCE [LARGE SCALE GENOMIC DNA]</scope>
    <source>
        <strain evidence="5 6">AS</strain>
    </source>
</reference>
<dbReference type="GO" id="GO:0004519">
    <property type="term" value="F:endonuclease activity"/>
    <property type="evidence" value="ECO:0007669"/>
    <property type="project" value="UniProtKB-KW"/>
</dbReference>
<dbReference type="InterPro" id="IPR044946">
    <property type="entry name" value="Restrct_endonuc_typeI_TRD_sf"/>
</dbReference>
<dbReference type="CDD" id="cd17262">
    <property type="entry name" value="RMtype1_S_Aco12261I-TRD2-CR2"/>
    <property type="match status" value="1"/>
</dbReference>
<accession>A0ABX7WZ73</accession>
<dbReference type="InterPro" id="IPR000055">
    <property type="entry name" value="Restrct_endonuc_typeI_TRD"/>
</dbReference>
<dbReference type="Gene3D" id="3.90.220.20">
    <property type="entry name" value="DNA methylase specificity domains"/>
    <property type="match status" value="2"/>
</dbReference>
<comment type="similarity">
    <text evidence="1">Belongs to the type-I restriction system S methylase family.</text>
</comment>
<dbReference type="PANTHER" id="PTHR43140">
    <property type="entry name" value="TYPE-1 RESTRICTION ENZYME ECOKI SPECIFICITY PROTEIN"/>
    <property type="match status" value="1"/>
</dbReference>
<keyword evidence="6" id="KW-1185">Reference proteome</keyword>
<keyword evidence="3" id="KW-0238">DNA-binding</keyword>
<keyword evidence="5" id="KW-0255">Endonuclease</keyword>
<dbReference type="EMBL" id="CP072801">
    <property type="protein sequence ID" value="QTR47688.1"/>
    <property type="molecule type" value="Genomic_DNA"/>
</dbReference>
<dbReference type="RefSeq" id="WP_210223936.1">
    <property type="nucleotide sequence ID" value="NZ_CP072801.1"/>
</dbReference>
<evidence type="ECO:0000256" key="1">
    <source>
        <dbReference type="ARBA" id="ARBA00010923"/>
    </source>
</evidence>
<evidence type="ECO:0000256" key="2">
    <source>
        <dbReference type="ARBA" id="ARBA00022747"/>
    </source>
</evidence>
<feature type="domain" description="Type I restriction modification DNA specificity" evidence="4">
    <location>
        <begin position="23"/>
        <end position="171"/>
    </location>
</feature>
<evidence type="ECO:0000313" key="5">
    <source>
        <dbReference type="EMBL" id="QTR47688.1"/>
    </source>
</evidence>
<evidence type="ECO:0000256" key="3">
    <source>
        <dbReference type="ARBA" id="ARBA00023125"/>
    </source>
</evidence>
<gene>
    <name evidence="5" type="ORF">J9253_07150</name>
</gene>